<organism evidence="1 2">
    <name type="scientific">Portunus trituberculatus</name>
    <name type="common">Swimming crab</name>
    <name type="synonym">Neptunus trituberculatus</name>
    <dbReference type="NCBI Taxonomy" id="210409"/>
    <lineage>
        <taxon>Eukaryota</taxon>
        <taxon>Metazoa</taxon>
        <taxon>Ecdysozoa</taxon>
        <taxon>Arthropoda</taxon>
        <taxon>Crustacea</taxon>
        <taxon>Multicrustacea</taxon>
        <taxon>Malacostraca</taxon>
        <taxon>Eumalacostraca</taxon>
        <taxon>Eucarida</taxon>
        <taxon>Decapoda</taxon>
        <taxon>Pleocyemata</taxon>
        <taxon>Brachyura</taxon>
        <taxon>Eubrachyura</taxon>
        <taxon>Portunoidea</taxon>
        <taxon>Portunidae</taxon>
        <taxon>Portuninae</taxon>
        <taxon>Portunus</taxon>
    </lineage>
</organism>
<dbReference type="Proteomes" id="UP000324222">
    <property type="component" value="Unassembled WGS sequence"/>
</dbReference>
<comment type="caution">
    <text evidence="1">The sequence shown here is derived from an EMBL/GenBank/DDBJ whole genome shotgun (WGS) entry which is preliminary data.</text>
</comment>
<evidence type="ECO:0000313" key="2">
    <source>
        <dbReference type="Proteomes" id="UP000324222"/>
    </source>
</evidence>
<accession>A0A5B7GSS3</accession>
<dbReference type="EMBL" id="VSRR010017793">
    <property type="protein sequence ID" value="MPC60689.1"/>
    <property type="molecule type" value="Genomic_DNA"/>
</dbReference>
<proteinExistence type="predicted"/>
<name>A0A5B7GSS3_PORTR</name>
<keyword evidence="2" id="KW-1185">Reference proteome</keyword>
<reference evidence="1 2" key="1">
    <citation type="submission" date="2019-05" db="EMBL/GenBank/DDBJ databases">
        <title>Another draft genome of Portunus trituberculatus and its Hox gene families provides insights of decapod evolution.</title>
        <authorList>
            <person name="Jeong J.-H."/>
            <person name="Song I."/>
            <person name="Kim S."/>
            <person name="Choi T."/>
            <person name="Kim D."/>
            <person name="Ryu S."/>
            <person name="Kim W."/>
        </authorList>
    </citation>
    <scope>NUCLEOTIDE SEQUENCE [LARGE SCALE GENOMIC DNA]</scope>
    <source>
        <tissue evidence="1">Muscle</tissue>
    </source>
</reference>
<protein>
    <submittedName>
        <fullName evidence="1">Uncharacterized protein</fullName>
    </submittedName>
</protein>
<sequence>MPTPVRGVGGKAWWWARFMLPGVLYWLQENTVHNISTASSAVLAS</sequence>
<dbReference type="AlphaFoldDB" id="A0A5B7GSS3"/>
<evidence type="ECO:0000313" key="1">
    <source>
        <dbReference type="EMBL" id="MPC60689.1"/>
    </source>
</evidence>
<gene>
    <name evidence="1" type="ORF">E2C01_054746</name>
</gene>